<keyword evidence="1" id="KW-1133">Transmembrane helix</keyword>
<organism evidence="2 3">
    <name type="scientific">Uliginosibacterium silvisoli</name>
    <dbReference type="NCBI Taxonomy" id="3114758"/>
    <lineage>
        <taxon>Bacteria</taxon>
        <taxon>Pseudomonadati</taxon>
        <taxon>Pseudomonadota</taxon>
        <taxon>Betaproteobacteria</taxon>
        <taxon>Rhodocyclales</taxon>
        <taxon>Zoogloeaceae</taxon>
        <taxon>Uliginosibacterium</taxon>
    </lineage>
</organism>
<keyword evidence="3" id="KW-1185">Reference proteome</keyword>
<keyword evidence="1" id="KW-0472">Membrane</keyword>
<gene>
    <name evidence="2" type="ORF">VVD49_10125</name>
</gene>
<proteinExistence type="predicted"/>
<evidence type="ECO:0000313" key="2">
    <source>
        <dbReference type="EMBL" id="MEC5386083.1"/>
    </source>
</evidence>
<name>A0ABU6K4V8_9RHOO</name>
<keyword evidence="1" id="KW-0812">Transmembrane</keyword>
<evidence type="ECO:0000256" key="1">
    <source>
        <dbReference type="SAM" id="Phobius"/>
    </source>
</evidence>
<feature type="transmembrane region" description="Helical" evidence="1">
    <location>
        <begin position="20"/>
        <end position="42"/>
    </location>
</feature>
<protein>
    <submittedName>
        <fullName evidence="2">Uncharacterized protein</fullName>
    </submittedName>
</protein>
<reference evidence="2 3" key="1">
    <citation type="submission" date="2024-01" db="EMBL/GenBank/DDBJ databases">
        <title>Uliginosibacterium soil sp. nov.</title>
        <authorList>
            <person name="Lv Y."/>
        </authorList>
    </citation>
    <scope>NUCLEOTIDE SEQUENCE [LARGE SCALE GENOMIC DNA]</scope>
    <source>
        <strain evidence="2 3">H3</strain>
    </source>
</reference>
<dbReference type="EMBL" id="JAYXHS010000002">
    <property type="protein sequence ID" value="MEC5386083.1"/>
    <property type="molecule type" value="Genomic_DNA"/>
</dbReference>
<sequence length="213" mass="22880">MSQQLNLVNPALLPPKPFFQFRSMMLALAVLVGVLVFFSFFITSQVRSFEEAAALSAQRLAAKQTQIAALEQKSGTRVLSPAVAEEQASVEAEKRRLEELGTQIAQLGGLRTVRSRADILFALAQRPATGLWLTGIDIVGERMAFEGMTLQAANLPRWLGELQTLTVFAGQRFGGIEIKPVEVVAQSAPAAGQSAGVSVLAFSLTAEPAEKKP</sequence>
<accession>A0ABU6K4V8</accession>
<dbReference type="Proteomes" id="UP001331561">
    <property type="component" value="Unassembled WGS sequence"/>
</dbReference>
<dbReference type="RefSeq" id="WP_327599060.1">
    <property type="nucleotide sequence ID" value="NZ_JAYXHS010000002.1"/>
</dbReference>
<comment type="caution">
    <text evidence="2">The sequence shown here is derived from an EMBL/GenBank/DDBJ whole genome shotgun (WGS) entry which is preliminary data.</text>
</comment>
<evidence type="ECO:0000313" key="3">
    <source>
        <dbReference type="Proteomes" id="UP001331561"/>
    </source>
</evidence>